<dbReference type="AlphaFoldDB" id="A0A5N0T3D7"/>
<dbReference type="GO" id="GO:0006835">
    <property type="term" value="P:dicarboxylic acid transport"/>
    <property type="evidence" value="ECO:0007669"/>
    <property type="project" value="TreeGrafter"/>
</dbReference>
<keyword evidence="6 9" id="KW-1133">Transmembrane helix</keyword>
<dbReference type="EMBL" id="VYXP01000014">
    <property type="protein sequence ID" value="KAA9129585.1"/>
    <property type="molecule type" value="Genomic_DNA"/>
</dbReference>
<keyword evidence="5" id="KW-0769">Symport</keyword>
<dbReference type="Gene3D" id="1.10.3860.10">
    <property type="entry name" value="Sodium:dicarboxylate symporter"/>
    <property type="match status" value="1"/>
</dbReference>
<dbReference type="InterPro" id="IPR001991">
    <property type="entry name" value="Na-dicarboxylate_symporter"/>
</dbReference>
<proteinExistence type="predicted"/>
<dbReference type="Proteomes" id="UP000325372">
    <property type="component" value="Unassembled WGS sequence"/>
</dbReference>
<evidence type="ECO:0000256" key="9">
    <source>
        <dbReference type="SAM" id="Phobius"/>
    </source>
</evidence>
<name>A0A5N0T3D7_9GAMM</name>
<feature type="transmembrane region" description="Helical" evidence="9">
    <location>
        <begin position="334"/>
        <end position="351"/>
    </location>
</feature>
<dbReference type="PRINTS" id="PR00173">
    <property type="entry name" value="EDTRNSPORT"/>
</dbReference>
<feature type="transmembrane region" description="Helical" evidence="9">
    <location>
        <begin position="88"/>
        <end position="110"/>
    </location>
</feature>
<feature type="region of interest" description="Disordered" evidence="8">
    <location>
        <begin position="416"/>
        <end position="437"/>
    </location>
</feature>
<keyword evidence="11" id="KW-1185">Reference proteome</keyword>
<evidence type="ECO:0000256" key="3">
    <source>
        <dbReference type="ARBA" id="ARBA00022475"/>
    </source>
</evidence>
<keyword evidence="7 9" id="KW-0472">Membrane</keyword>
<evidence type="ECO:0000256" key="2">
    <source>
        <dbReference type="ARBA" id="ARBA00022448"/>
    </source>
</evidence>
<organism evidence="10 11">
    <name type="scientific">Marinihelvus fidelis</name>
    <dbReference type="NCBI Taxonomy" id="2613842"/>
    <lineage>
        <taxon>Bacteria</taxon>
        <taxon>Pseudomonadati</taxon>
        <taxon>Pseudomonadota</taxon>
        <taxon>Gammaproteobacteria</taxon>
        <taxon>Chromatiales</taxon>
        <taxon>Wenzhouxiangellaceae</taxon>
        <taxon>Marinihelvus</taxon>
    </lineage>
</organism>
<evidence type="ECO:0000256" key="4">
    <source>
        <dbReference type="ARBA" id="ARBA00022692"/>
    </source>
</evidence>
<feature type="transmembrane region" description="Helical" evidence="9">
    <location>
        <begin position="12"/>
        <end position="31"/>
    </location>
</feature>
<evidence type="ECO:0000313" key="11">
    <source>
        <dbReference type="Proteomes" id="UP000325372"/>
    </source>
</evidence>
<evidence type="ECO:0000256" key="7">
    <source>
        <dbReference type="ARBA" id="ARBA00023136"/>
    </source>
</evidence>
<feature type="transmembrane region" description="Helical" evidence="9">
    <location>
        <begin position="357"/>
        <end position="379"/>
    </location>
</feature>
<feature type="transmembrane region" description="Helical" evidence="9">
    <location>
        <begin position="225"/>
        <end position="248"/>
    </location>
</feature>
<evidence type="ECO:0000256" key="8">
    <source>
        <dbReference type="SAM" id="MobiDB-lite"/>
    </source>
</evidence>
<dbReference type="InterPro" id="IPR036458">
    <property type="entry name" value="Na:dicarbo_symporter_sf"/>
</dbReference>
<evidence type="ECO:0000313" key="10">
    <source>
        <dbReference type="EMBL" id="KAA9129585.1"/>
    </source>
</evidence>
<accession>A0A5N0T3D7</accession>
<keyword evidence="2" id="KW-0813">Transport</keyword>
<dbReference type="RefSeq" id="WP_150865846.1">
    <property type="nucleotide sequence ID" value="NZ_VYXP01000014.1"/>
</dbReference>
<dbReference type="GO" id="GO:0005886">
    <property type="term" value="C:plasma membrane"/>
    <property type="evidence" value="ECO:0007669"/>
    <property type="project" value="UniProtKB-SubCell"/>
</dbReference>
<keyword evidence="4 9" id="KW-0812">Transmembrane</keyword>
<comment type="caution">
    <text evidence="10">The sequence shown here is derived from an EMBL/GenBank/DDBJ whole genome shotgun (WGS) entry which is preliminary data.</text>
</comment>
<evidence type="ECO:0000256" key="1">
    <source>
        <dbReference type="ARBA" id="ARBA00004651"/>
    </source>
</evidence>
<dbReference type="SUPFAM" id="SSF118215">
    <property type="entry name" value="Proton glutamate symport protein"/>
    <property type="match status" value="1"/>
</dbReference>
<gene>
    <name evidence="10" type="ORF">F3N42_15440</name>
</gene>
<sequence length="437" mass="45695">MSEKKKASLTTRILIAMILGAIVGGIIGAMGNPDWATIWLTEGIFRVVGQVFISLLQMLVVPLVFVSLVCGSSALSDPKVLGRVGGKTIALYLLTTGIAVTLALGAALLFKPGVGVEAAAATPASIAAGSPFTQVLIDMVPKNPVAAMAQGQMLPIILFSVLLGIAITLSGARGQRIGAWFNDMNEVIMKLVGLVMRFAPYGVFALIAILAATSDFAELKKLGKYVLLVFAVLFVHALVVYPTLLVLVGRLNPWMFLYKMRAAMLFAFSTASSNATLPITLETVRKRLGVSNKVASFTVPLGATINMDGTAIMQGIATGFIAQFYGIELGAGQFLMVVVMVILASIGTAGVPSVGLIVLAGVLSQVGLPAEGIAMILGIDRVLDMTRTAVNITGDATVTTLVAKSEGELDLDVFNDPEAGADFESATDEAEAPPERH</sequence>
<dbReference type="Pfam" id="PF00375">
    <property type="entry name" value="SDF"/>
    <property type="match status" value="1"/>
</dbReference>
<protein>
    <submittedName>
        <fullName evidence="10">Dicarboxylate/amino acid:cation symporter</fullName>
    </submittedName>
</protein>
<dbReference type="GO" id="GO:0015293">
    <property type="term" value="F:symporter activity"/>
    <property type="evidence" value="ECO:0007669"/>
    <property type="project" value="UniProtKB-KW"/>
</dbReference>
<feature type="transmembrane region" description="Helical" evidence="9">
    <location>
        <begin position="152"/>
        <end position="170"/>
    </location>
</feature>
<dbReference type="PANTHER" id="PTHR42865">
    <property type="entry name" value="PROTON/GLUTAMATE-ASPARTATE SYMPORTER"/>
    <property type="match status" value="1"/>
</dbReference>
<evidence type="ECO:0000256" key="6">
    <source>
        <dbReference type="ARBA" id="ARBA00022989"/>
    </source>
</evidence>
<dbReference type="PANTHER" id="PTHR42865:SF7">
    <property type="entry name" value="PROTON_GLUTAMATE-ASPARTATE SYMPORTER"/>
    <property type="match status" value="1"/>
</dbReference>
<dbReference type="FunFam" id="1.10.3860.10:FF:000001">
    <property type="entry name" value="C4-dicarboxylate transport protein"/>
    <property type="match status" value="1"/>
</dbReference>
<comment type="subcellular location">
    <subcellularLocation>
        <location evidence="1">Cell membrane</location>
        <topology evidence="1">Multi-pass membrane protein</topology>
    </subcellularLocation>
</comment>
<keyword evidence="3" id="KW-1003">Cell membrane</keyword>
<evidence type="ECO:0000256" key="5">
    <source>
        <dbReference type="ARBA" id="ARBA00022847"/>
    </source>
</evidence>
<feature type="transmembrane region" description="Helical" evidence="9">
    <location>
        <begin position="191"/>
        <end position="213"/>
    </location>
</feature>
<feature type="transmembrane region" description="Helical" evidence="9">
    <location>
        <begin position="51"/>
        <end position="76"/>
    </location>
</feature>
<reference evidence="10 11" key="1">
    <citation type="submission" date="2019-09" db="EMBL/GenBank/DDBJ databases">
        <title>Wenzhouxiangella sp. Genome sequencing and assembly.</title>
        <authorList>
            <person name="Zhang R."/>
        </authorList>
    </citation>
    <scope>NUCLEOTIDE SEQUENCE [LARGE SCALE GENOMIC DNA]</scope>
    <source>
        <strain evidence="10 11">W260</strain>
    </source>
</reference>